<dbReference type="Pfam" id="PF00535">
    <property type="entry name" value="Glycos_transf_2"/>
    <property type="match status" value="1"/>
</dbReference>
<dbReference type="GO" id="GO:0016758">
    <property type="term" value="F:hexosyltransferase activity"/>
    <property type="evidence" value="ECO:0007669"/>
    <property type="project" value="UniProtKB-ARBA"/>
</dbReference>
<dbReference type="RefSeq" id="WP_097132912.1">
    <property type="nucleotide sequence ID" value="NZ_OCMT01000003.1"/>
</dbReference>
<evidence type="ECO:0000259" key="1">
    <source>
        <dbReference type="Pfam" id="PF00535"/>
    </source>
</evidence>
<keyword evidence="3" id="KW-1185">Reference proteome</keyword>
<gene>
    <name evidence="2" type="ORF">SAMN06297358_3103</name>
</gene>
<dbReference type="Gene3D" id="3.90.550.10">
    <property type="entry name" value="Spore Coat Polysaccharide Biosynthesis Protein SpsA, Chain A"/>
    <property type="match status" value="1"/>
</dbReference>
<proteinExistence type="predicted"/>
<sequence>MVKLVSIIMPCFNNEQHIAEAIGSCLKQTHQNVEIIVVNDGSTDNSKTVIESLSKTDNRIKLFSQNNSGSCAARNTGLNHATGDYIMFLDADDYININTIEAAVKELATCDIVSYNANLVDVNGKILGKKSFKPRYKNLSVSWMEYAPLNGCVIFNRNLASHQWNQQFDAIDEFDYYVRLALSAPKHSYLNKTYFSYRQHESVYRKSNKILPYGEQLSKAFENYLSSNEYKKSAVEDIRLRAYNNFIIDEFNLPLNKMKISKSCYIFFLLQMKKKTTLKKILFDLFR</sequence>
<feature type="domain" description="Glycosyltransferase 2-like" evidence="1">
    <location>
        <begin position="6"/>
        <end position="128"/>
    </location>
</feature>
<evidence type="ECO:0000313" key="2">
    <source>
        <dbReference type="EMBL" id="SOD18626.1"/>
    </source>
</evidence>
<dbReference type="Proteomes" id="UP000219281">
    <property type="component" value="Unassembled WGS sequence"/>
</dbReference>
<dbReference type="EMBL" id="OCMT01000003">
    <property type="protein sequence ID" value="SOD18626.1"/>
    <property type="molecule type" value="Genomic_DNA"/>
</dbReference>
<dbReference type="PANTHER" id="PTHR22916">
    <property type="entry name" value="GLYCOSYLTRANSFERASE"/>
    <property type="match status" value="1"/>
</dbReference>
<dbReference type="InterPro" id="IPR029044">
    <property type="entry name" value="Nucleotide-diphossugar_trans"/>
</dbReference>
<dbReference type="CDD" id="cd00761">
    <property type="entry name" value="Glyco_tranf_GTA_type"/>
    <property type="match status" value="1"/>
</dbReference>
<dbReference type="InterPro" id="IPR001173">
    <property type="entry name" value="Glyco_trans_2-like"/>
</dbReference>
<dbReference type="AlphaFoldDB" id="A0A286A9P5"/>
<reference evidence="3" key="1">
    <citation type="submission" date="2017-09" db="EMBL/GenBank/DDBJ databases">
        <authorList>
            <person name="Varghese N."/>
            <person name="Submissions S."/>
        </authorList>
    </citation>
    <scope>NUCLEOTIDE SEQUENCE [LARGE SCALE GENOMIC DNA]</scope>
    <source>
        <strain evidence="3">CGMCC 1.12803</strain>
    </source>
</reference>
<accession>A0A286A9P5</accession>
<name>A0A286A9P5_9SPHI</name>
<dbReference type="OrthoDB" id="597270at2"/>
<protein>
    <recommendedName>
        <fullName evidence="1">Glycosyltransferase 2-like domain-containing protein</fullName>
    </recommendedName>
</protein>
<evidence type="ECO:0000313" key="3">
    <source>
        <dbReference type="Proteomes" id="UP000219281"/>
    </source>
</evidence>
<organism evidence="2 3">
    <name type="scientific">Pedobacter xixiisoli</name>
    <dbReference type="NCBI Taxonomy" id="1476464"/>
    <lineage>
        <taxon>Bacteria</taxon>
        <taxon>Pseudomonadati</taxon>
        <taxon>Bacteroidota</taxon>
        <taxon>Sphingobacteriia</taxon>
        <taxon>Sphingobacteriales</taxon>
        <taxon>Sphingobacteriaceae</taxon>
        <taxon>Pedobacter</taxon>
    </lineage>
</organism>
<dbReference type="SUPFAM" id="SSF53448">
    <property type="entry name" value="Nucleotide-diphospho-sugar transferases"/>
    <property type="match status" value="1"/>
</dbReference>